<sequence>MGAAVIGGFSRLAGALASKIEAQPSSVTPGWMERAMERSKNHAEARSEREMDQTARMGSEAVEAMQALRQGPGSSILSAIRDAAANDPGGVSGVLSEMKPGGKYAALHSQFETEKQNSQSFVAGLEDAAAKVQAYGKGREAAYKLGETLGTSTRVEQRFAQIDARIGHEAASVPGDRPGSSMLENMSEKARELVQKAIEAVSRMFRAAPSSGPTMAPG</sequence>
<dbReference type="Proteomes" id="UP000664771">
    <property type="component" value="Unassembled WGS sequence"/>
</dbReference>
<protein>
    <submittedName>
        <fullName evidence="1">Uncharacterized protein</fullName>
    </submittedName>
</protein>
<name>A0ABS3LW99_9PROT</name>
<keyword evidence="2" id="KW-1185">Reference proteome</keyword>
<accession>A0ABS3LW99</accession>
<gene>
    <name evidence="1" type="ORF">J2D73_10250</name>
</gene>
<evidence type="ECO:0000313" key="1">
    <source>
        <dbReference type="EMBL" id="MBO1360179.1"/>
    </source>
</evidence>
<dbReference type="EMBL" id="JAFVMF010000010">
    <property type="protein sequence ID" value="MBO1360179.1"/>
    <property type="molecule type" value="Genomic_DNA"/>
</dbReference>
<evidence type="ECO:0000313" key="2">
    <source>
        <dbReference type="Proteomes" id="UP000664771"/>
    </source>
</evidence>
<reference evidence="1 2" key="1">
    <citation type="submission" date="2021-03" db="EMBL/GenBank/DDBJ databases">
        <title>The complete genome sequence of Acetobacter sacchari TBRC 11175.</title>
        <authorList>
            <person name="Charoenyingcharoen P."/>
            <person name="Yukphan P."/>
        </authorList>
    </citation>
    <scope>NUCLEOTIDE SEQUENCE [LARGE SCALE GENOMIC DNA]</scope>
    <source>
        <strain evidence="1 2">TBRC 11175</strain>
    </source>
</reference>
<proteinExistence type="predicted"/>
<comment type="caution">
    <text evidence="1">The sequence shown here is derived from an EMBL/GenBank/DDBJ whole genome shotgun (WGS) entry which is preliminary data.</text>
</comment>
<organism evidence="1 2">
    <name type="scientific">Acetobacter sacchari</name>
    <dbReference type="NCBI Taxonomy" id="2661687"/>
    <lineage>
        <taxon>Bacteria</taxon>
        <taxon>Pseudomonadati</taxon>
        <taxon>Pseudomonadota</taxon>
        <taxon>Alphaproteobacteria</taxon>
        <taxon>Acetobacterales</taxon>
        <taxon>Acetobacteraceae</taxon>
        <taxon>Acetobacter</taxon>
    </lineage>
</organism>